<gene>
    <name evidence="1" type="ORF">Tci_026110</name>
</gene>
<dbReference type="PANTHER" id="PTHR35046:SF18">
    <property type="entry name" value="RNA-DIRECTED DNA POLYMERASE"/>
    <property type="match status" value="1"/>
</dbReference>
<sequence>MKQKVRLFVQQCMVCQQQEYQTLSLAGLLQPLPIPTQIWKDISMDFIVGLPPSNRFDMILVVVDRLSKYAYLSVYLIHSLPRVLLRESPPLFPYVSGETKNNELEQQMITRDDIIKLIRLNLSRAQDRMRNQANSIHPVFYVSMLKPAHGSFDDTASNPLPVTKDWEADLQPDSVIFTPMGF</sequence>
<protein>
    <submittedName>
        <fullName evidence="1">Putative integrase</fullName>
    </submittedName>
</protein>
<proteinExistence type="predicted"/>
<name>A0A6L2L046_TANCI</name>
<reference evidence="1" key="1">
    <citation type="journal article" date="2019" name="Sci. Rep.">
        <title>Draft genome of Tanacetum cinerariifolium, the natural source of mosquito coil.</title>
        <authorList>
            <person name="Yamashiro T."/>
            <person name="Shiraishi A."/>
            <person name="Satake H."/>
            <person name="Nakayama K."/>
        </authorList>
    </citation>
    <scope>NUCLEOTIDE SEQUENCE</scope>
</reference>
<organism evidence="1">
    <name type="scientific">Tanacetum cinerariifolium</name>
    <name type="common">Dalmatian daisy</name>
    <name type="synonym">Chrysanthemum cinerariifolium</name>
    <dbReference type="NCBI Taxonomy" id="118510"/>
    <lineage>
        <taxon>Eukaryota</taxon>
        <taxon>Viridiplantae</taxon>
        <taxon>Streptophyta</taxon>
        <taxon>Embryophyta</taxon>
        <taxon>Tracheophyta</taxon>
        <taxon>Spermatophyta</taxon>
        <taxon>Magnoliopsida</taxon>
        <taxon>eudicotyledons</taxon>
        <taxon>Gunneridae</taxon>
        <taxon>Pentapetalae</taxon>
        <taxon>asterids</taxon>
        <taxon>campanulids</taxon>
        <taxon>Asterales</taxon>
        <taxon>Asteraceae</taxon>
        <taxon>Asteroideae</taxon>
        <taxon>Anthemideae</taxon>
        <taxon>Anthemidinae</taxon>
        <taxon>Tanacetum</taxon>
    </lineage>
</organism>
<dbReference type="GO" id="GO:0003676">
    <property type="term" value="F:nucleic acid binding"/>
    <property type="evidence" value="ECO:0007669"/>
    <property type="project" value="InterPro"/>
</dbReference>
<comment type="caution">
    <text evidence="1">The sequence shown here is derived from an EMBL/GenBank/DDBJ whole genome shotgun (WGS) entry which is preliminary data.</text>
</comment>
<accession>A0A6L2L046</accession>
<dbReference type="Gene3D" id="3.30.420.10">
    <property type="entry name" value="Ribonuclease H-like superfamily/Ribonuclease H"/>
    <property type="match status" value="1"/>
</dbReference>
<dbReference type="PANTHER" id="PTHR35046">
    <property type="entry name" value="ZINC KNUCKLE (CCHC-TYPE) FAMILY PROTEIN"/>
    <property type="match status" value="1"/>
</dbReference>
<dbReference type="InterPro" id="IPR012337">
    <property type="entry name" value="RNaseH-like_sf"/>
</dbReference>
<evidence type="ECO:0000313" key="1">
    <source>
        <dbReference type="EMBL" id="GEU54132.1"/>
    </source>
</evidence>
<dbReference type="AlphaFoldDB" id="A0A6L2L046"/>
<dbReference type="InterPro" id="IPR036397">
    <property type="entry name" value="RNaseH_sf"/>
</dbReference>
<dbReference type="SUPFAM" id="SSF53098">
    <property type="entry name" value="Ribonuclease H-like"/>
    <property type="match status" value="1"/>
</dbReference>
<dbReference type="EMBL" id="BKCJ010003284">
    <property type="protein sequence ID" value="GEU54132.1"/>
    <property type="molecule type" value="Genomic_DNA"/>
</dbReference>